<keyword evidence="3" id="KW-1185">Reference proteome</keyword>
<evidence type="ECO:0000313" key="2">
    <source>
        <dbReference type="EMBL" id="OSS52927.1"/>
    </source>
</evidence>
<sequence>MPTAQQDTLLPTFPIPHTTRLIFLILLPLALFLVLAMGTWHLVRKRNMSRAKEASDEEIARTLRQQAFLASNSALPERVGGGTEEACEMQYRTRYSLQCPVRYPVAVKPAGVPHVLIPYRLKCPVRSSVVKKPTKLCKQRGPCSIPPYCLPDTLLCSMPCPGRILAVVKPAVLQRVEGGVEARGKEWVKEV</sequence>
<evidence type="ECO:0000256" key="1">
    <source>
        <dbReference type="SAM" id="Phobius"/>
    </source>
</evidence>
<evidence type="ECO:0000313" key="3">
    <source>
        <dbReference type="Proteomes" id="UP000193240"/>
    </source>
</evidence>
<dbReference type="AlphaFoldDB" id="A0A1Y2MBS2"/>
<protein>
    <submittedName>
        <fullName evidence="2">Uncharacterized protein</fullName>
    </submittedName>
</protein>
<proteinExistence type="predicted"/>
<gene>
    <name evidence="2" type="ORF">B5807_02929</name>
</gene>
<organism evidence="2 3">
    <name type="scientific">Epicoccum nigrum</name>
    <name type="common">Soil fungus</name>
    <name type="synonym">Epicoccum purpurascens</name>
    <dbReference type="NCBI Taxonomy" id="105696"/>
    <lineage>
        <taxon>Eukaryota</taxon>
        <taxon>Fungi</taxon>
        <taxon>Dikarya</taxon>
        <taxon>Ascomycota</taxon>
        <taxon>Pezizomycotina</taxon>
        <taxon>Dothideomycetes</taxon>
        <taxon>Pleosporomycetidae</taxon>
        <taxon>Pleosporales</taxon>
        <taxon>Pleosporineae</taxon>
        <taxon>Didymellaceae</taxon>
        <taxon>Epicoccum</taxon>
    </lineage>
</organism>
<dbReference type="InParanoid" id="A0A1Y2MBS2"/>
<dbReference type="Proteomes" id="UP000193240">
    <property type="component" value="Unassembled WGS sequence"/>
</dbReference>
<feature type="transmembrane region" description="Helical" evidence="1">
    <location>
        <begin position="20"/>
        <end position="43"/>
    </location>
</feature>
<keyword evidence="1" id="KW-0812">Transmembrane</keyword>
<name>A0A1Y2MBS2_EPING</name>
<reference evidence="2 3" key="1">
    <citation type="journal article" date="2017" name="Genome Announc.">
        <title>Genome sequence of the saprophytic ascomycete Epicoccum nigrum ICMP 19927 strain isolated from New Zealand.</title>
        <authorList>
            <person name="Fokin M."/>
            <person name="Fleetwood D."/>
            <person name="Weir B.S."/>
            <person name="Villas-Boas S.G."/>
        </authorList>
    </citation>
    <scope>NUCLEOTIDE SEQUENCE [LARGE SCALE GENOMIC DNA]</scope>
    <source>
        <strain evidence="2 3">ICMP 19927</strain>
    </source>
</reference>
<dbReference type="EMBL" id="KZ107839">
    <property type="protein sequence ID" value="OSS52927.1"/>
    <property type="molecule type" value="Genomic_DNA"/>
</dbReference>
<accession>A0A1Y2MBS2</accession>
<keyword evidence="1" id="KW-1133">Transmembrane helix</keyword>
<keyword evidence="1" id="KW-0472">Membrane</keyword>